<reference evidence="2 3" key="2">
    <citation type="journal article" date="2008" name="Bioinformatics">
        <title>Assembly reconciliation.</title>
        <authorList>
            <person name="Zimin A.V."/>
            <person name="Smith D.R."/>
            <person name="Sutton G."/>
            <person name="Yorke J.A."/>
        </authorList>
    </citation>
    <scope>NUCLEOTIDE SEQUENCE [LARGE SCALE GENOMIC DNA]</scope>
    <source>
        <strain evidence="2 3">TSC#14021-0224.01</strain>
    </source>
</reference>
<evidence type="ECO:0000313" key="2">
    <source>
        <dbReference type="EMBL" id="EDV53549.1"/>
    </source>
</evidence>
<gene>
    <name evidence="2" type="primary">Dere\GG11474</name>
    <name evidence="2" type="ORF">Dere_GG11474</name>
</gene>
<reference evidence="2 3" key="1">
    <citation type="journal article" date="2007" name="Nature">
        <title>Evolution of genes and genomes on the Drosophila phylogeny.</title>
        <authorList>
            <consortium name="Drosophila 12 Genomes Consortium"/>
            <person name="Clark A.G."/>
            <person name="Eisen M.B."/>
            <person name="Smith D.R."/>
            <person name="Bergman C.M."/>
            <person name="Oliver B."/>
            <person name="Markow T.A."/>
            <person name="Kaufman T.C."/>
            <person name="Kellis M."/>
            <person name="Gelbart W."/>
            <person name="Iyer V.N."/>
            <person name="Pollard D.A."/>
            <person name="Sackton T.B."/>
            <person name="Larracuente A.M."/>
            <person name="Singh N.D."/>
            <person name="Abad J.P."/>
            <person name="Abt D.N."/>
            <person name="Adryan B."/>
            <person name="Aguade M."/>
            <person name="Akashi H."/>
            <person name="Anderson W.W."/>
            <person name="Aquadro C.F."/>
            <person name="Ardell D.H."/>
            <person name="Arguello R."/>
            <person name="Artieri C.G."/>
            <person name="Barbash D.A."/>
            <person name="Barker D."/>
            <person name="Barsanti P."/>
            <person name="Batterham P."/>
            <person name="Batzoglou S."/>
            <person name="Begun D."/>
            <person name="Bhutkar A."/>
            <person name="Blanco E."/>
            <person name="Bosak S.A."/>
            <person name="Bradley R.K."/>
            <person name="Brand A.D."/>
            <person name="Brent M.R."/>
            <person name="Brooks A.N."/>
            <person name="Brown R.H."/>
            <person name="Butlin R.K."/>
            <person name="Caggese C."/>
            <person name="Calvi B.R."/>
            <person name="Bernardo de Carvalho A."/>
            <person name="Caspi A."/>
            <person name="Castrezana S."/>
            <person name="Celniker S.E."/>
            <person name="Chang J.L."/>
            <person name="Chapple C."/>
            <person name="Chatterji S."/>
            <person name="Chinwalla A."/>
            <person name="Civetta A."/>
            <person name="Clifton S.W."/>
            <person name="Comeron J.M."/>
            <person name="Costello J.C."/>
            <person name="Coyne J.A."/>
            <person name="Daub J."/>
            <person name="David R.G."/>
            <person name="Delcher A.L."/>
            <person name="Delehaunty K."/>
            <person name="Do C.B."/>
            <person name="Ebling H."/>
            <person name="Edwards K."/>
            <person name="Eickbush T."/>
            <person name="Evans J.D."/>
            <person name="Filipski A."/>
            <person name="Findeiss S."/>
            <person name="Freyhult E."/>
            <person name="Fulton L."/>
            <person name="Fulton R."/>
            <person name="Garcia A.C."/>
            <person name="Gardiner A."/>
            <person name="Garfield D.A."/>
            <person name="Garvin B.E."/>
            <person name="Gibson G."/>
            <person name="Gilbert D."/>
            <person name="Gnerre S."/>
            <person name="Godfrey J."/>
            <person name="Good R."/>
            <person name="Gotea V."/>
            <person name="Gravely B."/>
            <person name="Greenberg A.J."/>
            <person name="Griffiths-Jones S."/>
            <person name="Gross S."/>
            <person name="Guigo R."/>
            <person name="Gustafson E.A."/>
            <person name="Haerty W."/>
            <person name="Hahn M.W."/>
            <person name="Halligan D.L."/>
            <person name="Halpern A.L."/>
            <person name="Halter G.M."/>
            <person name="Han M.V."/>
            <person name="Heger A."/>
            <person name="Hillier L."/>
            <person name="Hinrichs A.S."/>
            <person name="Holmes I."/>
            <person name="Hoskins R.A."/>
            <person name="Hubisz M.J."/>
            <person name="Hultmark D."/>
            <person name="Huntley M.A."/>
            <person name="Jaffe D.B."/>
            <person name="Jagadeeshan S."/>
            <person name="Jeck W.R."/>
            <person name="Johnson J."/>
            <person name="Jones C.D."/>
            <person name="Jordan W.C."/>
            <person name="Karpen G.H."/>
            <person name="Kataoka E."/>
            <person name="Keightley P.D."/>
            <person name="Kheradpour P."/>
            <person name="Kirkness E.F."/>
            <person name="Koerich L.B."/>
            <person name="Kristiansen K."/>
            <person name="Kudrna D."/>
            <person name="Kulathinal R.J."/>
            <person name="Kumar S."/>
            <person name="Kwok R."/>
            <person name="Lander E."/>
            <person name="Langley C.H."/>
            <person name="Lapoint R."/>
            <person name="Lazzaro B.P."/>
            <person name="Lee S.J."/>
            <person name="Levesque L."/>
            <person name="Li R."/>
            <person name="Lin C.F."/>
            <person name="Lin M.F."/>
            <person name="Lindblad-Toh K."/>
            <person name="Llopart A."/>
            <person name="Long M."/>
            <person name="Low L."/>
            <person name="Lozovsky E."/>
            <person name="Lu J."/>
            <person name="Luo M."/>
            <person name="Machado C.A."/>
            <person name="Makalowski W."/>
            <person name="Marzo M."/>
            <person name="Matsuda M."/>
            <person name="Matzkin L."/>
            <person name="McAllister B."/>
            <person name="McBride C.S."/>
            <person name="McKernan B."/>
            <person name="McKernan K."/>
            <person name="Mendez-Lago M."/>
            <person name="Minx P."/>
            <person name="Mollenhauer M.U."/>
            <person name="Montooth K."/>
            <person name="Mount S.M."/>
            <person name="Mu X."/>
            <person name="Myers E."/>
            <person name="Negre B."/>
            <person name="Newfeld S."/>
            <person name="Nielsen R."/>
            <person name="Noor M.A."/>
            <person name="O'Grady P."/>
            <person name="Pachter L."/>
            <person name="Papaceit M."/>
            <person name="Parisi M.J."/>
            <person name="Parisi M."/>
            <person name="Parts L."/>
            <person name="Pedersen J.S."/>
            <person name="Pesole G."/>
            <person name="Phillippy A.M."/>
            <person name="Ponting C.P."/>
            <person name="Pop M."/>
            <person name="Porcelli D."/>
            <person name="Powell J.R."/>
            <person name="Prohaska S."/>
            <person name="Pruitt K."/>
            <person name="Puig M."/>
            <person name="Quesneville H."/>
            <person name="Ram K.R."/>
            <person name="Rand D."/>
            <person name="Rasmussen M.D."/>
            <person name="Reed L.K."/>
            <person name="Reenan R."/>
            <person name="Reily A."/>
            <person name="Remington K.A."/>
            <person name="Rieger T.T."/>
            <person name="Ritchie M.G."/>
            <person name="Robin C."/>
            <person name="Rogers Y.H."/>
            <person name="Rohde C."/>
            <person name="Rozas J."/>
            <person name="Rubenfield M.J."/>
            <person name="Ruiz A."/>
            <person name="Russo S."/>
            <person name="Salzberg S.L."/>
            <person name="Sanchez-Gracia A."/>
            <person name="Saranga D.J."/>
            <person name="Sato H."/>
            <person name="Schaeffer S.W."/>
            <person name="Schatz M.C."/>
            <person name="Schlenke T."/>
            <person name="Schwartz R."/>
            <person name="Segarra C."/>
            <person name="Singh R.S."/>
            <person name="Sirot L."/>
            <person name="Sirota M."/>
            <person name="Sisneros N.B."/>
            <person name="Smith C.D."/>
            <person name="Smith T.F."/>
            <person name="Spieth J."/>
            <person name="Stage D.E."/>
            <person name="Stark A."/>
            <person name="Stephan W."/>
            <person name="Strausberg R.L."/>
            <person name="Strempel S."/>
            <person name="Sturgill D."/>
            <person name="Sutton G."/>
            <person name="Sutton G.G."/>
            <person name="Tao W."/>
            <person name="Teichmann S."/>
            <person name="Tobari Y.N."/>
            <person name="Tomimura Y."/>
            <person name="Tsolas J.M."/>
            <person name="Valente V.L."/>
            <person name="Venter E."/>
            <person name="Venter J.C."/>
            <person name="Vicario S."/>
            <person name="Vieira F.G."/>
            <person name="Vilella A.J."/>
            <person name="Villasante A."/>
            <person name="Walenz B."/>
            <person name="Wang J."/>
            <person name="Wasserman M."/>
            <person name="Watts T."/>
            <person name="Wilson D."/>
            <person name="Wilson R.K."/>
            <person name="Wing R.A."/>
            <person name="Wolfner M.F."/>
            <person name="Wong A."/>
            <person name="Wong G.K."/>
            <person name="Wu C.I."/>
            <person name="Wu G."/>
            <person name="Yamamoto D."/>
            <person name="Yang H.P."/>
            <person name="Yang S.P."/>
            <person name="Yorke J.A."/>
            <person name="Yoshida K."/>
            <person name="Zdobnov E."/>
            <person name="Zhang P."/>
            <person name="Zhang Y."/>
            <person name="Zimin A.V."/>
            <person name="Baldwin J."/>
            <person name="Abdouelleil A."/>
            <person name="Abdulkadir J."/>
            <person name="Abebe A."/>
            <person name="Abera B."/>
            <person name="Abreu J."/>
            <person name="Acer S.C."/>
            <person name="Aftuck L."/>
            <person name="Alexander A."/>
            <person name="An P."/>
            <person name="Anderson E."/>
            <person name="Anderson S."/>
            <person name="Arachi H."/>
            <person name="Azer M."/>
            <person name="Bachantsang P."/>
            <person name="Barry A."/>
            <person name="Bayul T."/>
            <person name="Berlin A."/>
            <person name="Bessette D."/>
            <person name="Bloom T."/>
            <person name="Blye J."/>
            <person name="Boguslavskiy L."/>
            <person name="Bonnet C."/>
            <person name="Boukhgalter B."/>
            <person name="Bourzgui I."/>
            <person name="Brown A."/>
            <person name="Cahill P."/>
            <person name="Channer S."/>
            <person name="Cheshatsang Y."/>
            <person name="Chuda L."/>
            <person name="Citroen M."/>
            <person name="Collymore A."/>
            <person name="Cooke P."/>
            <person name="Costello M."/>
            <person name="D'Aco K."/>
            <person name="Daza R."/>
            <person name="De Haan G."/>
            <person name="DeGray S."/>
            <person name="DeMaso C."/>
            <person name="Dhargay N."/>
            <person name="Dooley K."/>
            <person name="Dooley E."/>
            <person name="Doricent M."/>
            <person name="Dorje P."/>
            <person name="Dorjee K."/>
            <person name="Dupes A."/>
            <person name="Elong R."/>
            <person name="Falk J."/>
            <person name="Farina A."/>
            <person name="Faro S."/>
            <person name="Ferguson D."/>
            <person name="Fisher S."/>
            <person name="Foley C.D."/>
            <person name="Franke A."/>
            <person name="Friedrich D."/>
            <person name="Gadbois L."/>
            <person name="Gearin G."/>
            <person name="Gearin C.R."/>
            <person name="Giannoukos G."/>
            <person name="Goode T."/>
            <person name="Graham J."/>
            <person name="Grandbois E."/>
            <person name="Grewal S."/>
            <person name="Gyaltsen K."/>
            <person name="Hafez N."/>
            <person name="Hagos B."/>
            <person name="Hall J."/>
            <person name="Henson C."/>
            <person name="Hollinger A."/>
            <person name="Honan T."/>
            <person name="Huard M.D."/>
            <person name="Hughes L."/>
            <person name="Hurhula B."/>
            <person name="Husby M.E."/>
            <person name="Kamat A."/>
            <person name="Kanga B."/>
            <person name="Kashin S."/>
            <person name="Khazanovich D."/>
            <person name="Kisner P."/>
            <person name="Lance K."/>
            <person name="Lara M."/>
            <person name="Lee W."/>
            <person name="Lennon N."/>
            <person name="Letendre F."/>
            <person name="LeVine R."/>
            <person name="Lipovsky A."/>
            <person name="Liu X."/>
            <person name="Liu J."/>
            <person name="Liu S."/>
            <person name="Lokyitsang T."/>
            <person name="Lokyitsang Y."/>
            <person name="Lubonja R."/>
            <person name="Lui A."/>
            <person name="MacDonald P."/>
            <person name="Magnisalis V."/>
            <person name="Maru K."/>
            <person name="Matthews C."/>
            <person name="McCusker W."/>
            <person name="McDonough S."/>
            <person name="Mehta T."/>
            <person name="Meldrim J."/>
            <person name="Meneus L."/>
            <person name="Mihai O."/>
            <person name="Mihalev A."/>
            <person name="Mihova T."/>
            <person name="Mittelman R."/>
            <person name="Mlenga V."/>
            <person name="Montmayeur A."/>
            <person name="Mulrain L."/>
            <person name="Navidi A."/>
            <person name="Naylor J."/>
            <person name="Negash T."/>
            <person name="Nguyen T."/>
            <person name="Nguyen N."/>
            <person name="Nicol R."/>
            <person name="Norbu C."/>
            <person name="Norbu N."/>
            <person name="Novod N."/>
            <person name="O'Neill B."/>
            <person name="Osman S."/>
            <person name="Markiewicz E."/>
            <person name="Oyono O.L."/>
            <person name="Patti C."/>
            <person name="Phunkhang P."/>
            <person name="Pierre F."/>
            <person name="Priest M."/>
            <person name="Raghuraman S."/>
            <person name="Rege F."/>
            <person name="Reyes R."/>
            <person name="Rise C."/>
            <person name="Rogov P."/>
            <person name="Ross K."/>
            <person name="Ryan E."/>
            <person name="Settipalli S."/>
            <person name="Shea T."/>
            <person name="Sherpa N."/>
            <person name="Shi L."/>
            <person name="Shih D."/>
            <person name="Sparrow T."/>
            <person name="Spaulding J."/>
            <person name="Stalker J."/>
            <person name="Stange-Thomann N."/>
            <person name="Stavropoulos S."/>
            <person name="Stone C."/>
            <person name="Strader C."/>
            <person name="Tesfaye S."/>
            <person name="Thomson T."/>
            <person name="Thoulutsang Y."/>
            <person name="Thoulutsang D."/>
            <person name="Topham K."/>
            <person name="Topping I."/>
            <person name="Tsamla T."/>
            <person name="Vassiliev H."/>
            <person name="Vo A."/>
            <person name="Wangchuk T."/>
            <person name="Wangdi T."/>
            <person name="Weiand M."/>
            <person name="Wilkinson J."/>
            <person name="Wilson A."/>
            <person name="Yadav S."/>
            <person name="Young G."/>
            <person name="Yu Q."/>
            <person name="Zembek L."/>
            <person name="Zhong D."/>
            <person name="Zimmer A."/>
            <person name="Zwirko Z."/>
            <person name="Jaffe D.B."/>
            <person name="Alvarez P."/>
            <person name="Brockman W."/>
            <person name="Butler J."/>
            <person name="Chin C."/>
            <person name="Gnerre S."/>
            <person name="Grabherr M."/>
            <person name="Kleber M."/>
            <person name="Mauceli E."/>
            <person name="MacCallum I."/>
        </authorList>
    </citation>
    <scope>NUCLEOTIDE SEQUENCE [LARGE SCALE GENOMIC DNA]</scope>
    <source>
        <strain evidence="2 3">TSC#14021-0224.01</strain>
    </source>
</reference>
<keyword evidence="3" id="KW-1185">Reference proteome</keyword>
<feature type="chain" id="PRO_5002796240" evidence="1">
    <location>
        <begin position="22"/>
        <end position="69"/>
    </location>
</feature>
<keyword evidence="1" id="KW-0732">Signal</keyword>
<dbReference type="HOGENOM" id="CLU_2778502_0_0_1"/>
<dbReference type="Proteomes" id="UP000008711">
    <property type="component" value="Unassembled WGS sequence"/>
</dbReference>
<name>B3P679_DROER</name>
<protein>
    <submittedName>
        <fullName evidence="2">GG11474</fullName>
    </submittedName>
</protein>
<evidence type="ECO:0000313" key="3">
    <source>
        <dbReference type="Proteomes" id="UP000008711"/>
    </source>
</evidence>
<proteinExistence type="predicted"/>
<dbReference type="AlphaFoldDB" id="B3P679"/>
<feature type="signal peptide" evidence="1">
    <location>
        <begin position="1"/>
        <end position="21"/>
    </location>
</feature>
<sequence>MIRFAVHLLPSFLNGAGQLLAETVMAMRAKMKMPAAYSGGFFRPVGPVATSDIDFGKIVARQAHFEAHQ</sequence>
<accession>B3P679</accession>
<evidence type="ECO:0000256" key="1">
    <source>
        <dbReference type="SAM" id="SignalP"/>
    </source>
</evidence>
<dbReference type="EMBL" id="CH954182">
    <property type="protein sequence ID" value="EDV53549.1"/>
    <property type="molecule type" value="Genomic_DNA"/>
</dbReference>
<organism evidence="2 3">
    <name type="scientific">Drosophila erecta</name>
    <name type="common">Fruit fly</name>
    <dbReference type="NCBI Taxonomy" id="7220"/>
    <lineage>
        <taxon>Eukaryota</taxon>
        <taxon>Metazoa</taxon>
        <taxon>Ecdysozoa</taxon>
        <taxon>Arthropoda</taxon>
        <taxon>Hexapoda</taxon>
        <taxon>Insecta</taxon>
        <taxon>Pterygota</taxon>
        <taxon>Neoptera</taxon>
        <taxon>Endopterygota</taxon>
        <taxon>Diptera</taxon>
        <taxon>Brachycera</taxon>
        <taxon>Muscomorpha</taxon>
        <taxon>Ephydroidea</taxon>
        <taxon>Drosophilidae</taxon>
        <taxon>Drosophila</taxon>
        <taxon>Sophophora</taxon>
    </lineage>
</organism>